<organism evidence="2 3">
    <name type="scientific">Planktothrix paucivesiculata PCC 9631</name>
    <dbReference type="NCBI Taxonomy" id="671071"/>
    <lineage>
        <taxon>Bacteria</taxon>
        <taxon>Bacillati</taxon>
        <taxon>Cyanobacteriota</taxon>
        <taxon>Cyanophyceae</taxon>
        <taxon>Oscillatoriophycideae</taxon>
        <taxon>Oscillatoriales</taxon>
        <taxon>Microcoleaceae</taxon>
        <taxon>Planktothrix</taxon>
    </lineage>
</organism>
<keyword evidence="3" id="KW-1185">Reference proteome</keyword>
<proteinExistence type="predicted"/>
<gene>
    <name evidence="2" type="ORF">PL9631_1060082</name>
</gene>
<evidence type="ECO:0000256" key="1">
    <source>
        <dbReference type="SAM" id="Coils"/>
    </source>
</evidence>
<name>A0A7Z9DV40_9CYAN</name>
<accession>A0A7Z9DV40</accession>
<dbReference type="OrthoDB" id="457237at2"/>
<feature type="coiled-coil region" evidence="1">
    <location>
        <begin position="46"/>
        <end position="145"/>
    </location>
</feature>
<reference evidence="2" key="1">
    <citation type="submission" date="2019-10" db="EMBL/GenBank/DDBJ databases">
        <authorList>
            <consortium name="Genoscope - CEA"/>
            <person name="William W."/>
        </authorList>
    </citation>
    <scope>NUCLEOTIDE SEQUENCE [LARGE SCALE GENOMIC DNA]</scope>
    <source>
        <strain evidence="2">BBR_PRJEB10994</strain>
    </source>
</reference>
<protein>
    <submittedName>
        <fullName evidence="2">Uncharacterized protein</fullName>
    </submittedName>
</protein>
<dbReference type="EMBL" id="CZCS02000009">
    <property type="protein sequence ID" value="VXD12520.1"/>
    <property type="molecule type" value="Genomic_DNA"/>
</dbReference>
<evidence type="ECO:0000313" key="2">
    <source>
        <dbReference type="EMBL" id="VXD12520.1"/>
    </source>
</evidence>
<dbReference type="RefSeq" id="WP_083623798.1">
    <property type="nucleotide sequence ID" value="NZ_LR735026.1"/>
</dbReference>
<dbReference type="AlphaFoldDB" id="A0A7Z9DV40"/>
<dbReference type="Proteomes" id="UP000182190">
    <property type="component" value="Unassembled WGS sequence"/>
</dbReference>
<evidence type="ECO:0000313" key="3">
    <source>
        <dbReference type="Proteomes" id="UP000182190"/>
    </source>
</evidence>
<comment type="caution">
    <text evidence="2">The sequence shown here is derived from an EMBL/GenBank/DDBJ whole genome shotgun (WGS) entry which is preliminary data.</text>
</comment>
<sequence>MVRKRLSDMVRQETEKTSTAAEVEIVPDESVVVTESTALPTTSAIQSDLEEQIVQLKTALEKVQNQERSLQEKILQLQIELEDKNKFIDGLKTEIQAADLKGKLQKSQEAALQLSEANSKLIEELKTLKQENESLKTALETKAKDLAPKAQALAPQVIEKPKAYQLSRRPYSSTSQPVYAEDFSDSTWLL</sequence>
<keyword evidence="1" id="KW-0175">Coiled coil</keyword>